<evidence type="ECO:0000256" key="6">
    <source>
        <dbReference type="ARBA" id="ARBA00022833"/>
    </source>
</evidence>
<dbReference type="RefSeq" id="XP_006839906.1">
    <property type="nucleotide sequence ID" value="XM_006839843.1"/>
</dbReference>
<name>A0A9B0TAC5_CHRAS</name>
<dbReference type="Proteomes" id="UP000504623">
    <property type="component" value="Unplaced"/>
</dbReference>
<dbReference type="GO" id="GO:0008270">
    <property type="term" value="F:zinc ion binding"/>
    <property type="evidence" value="ECO:0007669"/>
    <property type="project" value="UniProtKB-KW"/>
</dbReference>
<evidence type="ECO:0000256" key="12">
    <source>
        <dbReference type="ARBA" id="ARBA00038409"/>
    </source>
</evidence>
<feature type="region of interest" description="Disordered" evidence="16">
    <location>
        <begin position="356"/>
        <end position="385"/>
    </location>
</feature>
<evidence type="ECO:0000256" key="10">
    <source>
        <dbReference type="ARBA" id="ARBA00023163"/>
    </source>
</evidence>
<feature type="domain" description="C2H2-type" evidence="17">
    <location>
        <begin position="277"/>
        <end position="306"/>
    </location>
</feature>
<keyword evidence="3" id="KW-0479">Metal-binding</keyword>
<dbReference type="CTD" id="128209"/>
<dbReference type="InterPro" id="IPR036236">
    <property type="entry name" value="Znf_C2H2_sf"/>
</dbReference>
<dbReference type="GeneID" id="102818463"/>
<evidence type="ECO:0000313" key="19">
    <source>
        <dbReference type="RefSeq" id="XP_006839906.1"/>
    </source>
</evidence>
<evidence type="ECO:0000256" key="14">
    <source>
        <dbReference type="ARBA" id="ARBA00069426"/>
    </source>
</evidence>
<feature type="compositionally biased region" description="Polar residues" evidence="16">
    <location>
        <begin position="9"/>
        <end position="41"/>
    </location>
</feature>
<evidence type="ECO:0000256" key="9">
    <source>
        <dbReference type="ARBA" id="ARBA00023159"/>
    </source>
</evidence>
<dbReference type="OrthoDB" id="6077919at2759"/>
<evidence type="ECO:0000256" key="7">
    <source>
        <dbReference type="ARBA" id="ARBA00023015"/>
    </source>
</evidence>
<accession>A0A9B0TAC5</accession>
<dbReference type="GO" id="GO:0000978">
    <property type="term" value="F:RNA polymerase II cis-regulatory region sequence-specific DNA binding"/>
    <property type="evidence" value="ECO:0007669"/>
    <property type="project" value="TreeGrafter"/>
</dbReference>
<organism evidence="18 19">
    <name type="scientific">Chrysochloris asiatica</name>
    <name type="common">Cape golden mole</name>
    <dbReference type="NCBI Taxonomy" id="185453"/>
    <lineage>
        <taxon>Eukaryota</taxon>
        <taxon>Metazoa</taxon>
        <taxon>Chordata</taxon>
        <taxon>Craniata</taxon>
        <taxon>Vertebrata</taxon>
        <taxon>Euteleostomi</taxon>
        <taxon>Mammalia</taxon>
        <taxon>Eutheria</taxon>
        <taxon>Afrotheria</taxon>
        <taxon>Chrysochloridae</taxon>
        <taxon>Chrysochlorinae</taxon>
        <taxon>Chrysochloris</taxon>
    </lineage>
</organism>
<comment type="similarity">
    <text evidence="12">Belongs to the Sp1 C2H2-type zinc-finger protein family.</text>
</comment>
<dbReference type="GO" id="GO:0005634">
    <property type="term" value="C:nucleus"/>
    <property type="evidence" value="ECO:0007669"/>
    <property type="project" value="UniProtKB-SubCell"/>
</dbReference>
<keyword evidence="9" id="KW-0010">Activator</keyword>
<comment type="function">
    <text evidence="13">Transcription repressor that binds to the promoter of target genes and prevents their expression. Acts as a negative regulator of epithelial-mesenchymal transition and metastasis in breast cancer. Specifically binds the 5'-CACCC-3' sequence in the promoter of ID1, a key metastasis regulator in breast cancer, and repress its expression. May be a germ cell-specific transcription factor that plays important roles in spermatid differentiation and oocyte development.</text>
</comment>
<evidence type="ECO:0000256" key="16">
    <source>
        <dbReference type="SAM" id="MobiDB-lite"/>
    </source>
</evidence>
<evidence type="ECO:0000256" key="8">
    <source>
        <dbReference type="ARBA" id="ARBA00023125"/>
    </source>
</evidence>
<dbReference type="FunFam" id="3.30.160.60:FF:000125">
    <property type="entry name" value="Putative zinc finger protein 143"/>
    <property type="match status" value="1"/>
</dbReference>
<dbReference type="Pfam" id="PF00096">
    <property type="entry name" value="zf-C2H2"/>
    <property type="match status" value="3"/>
</dbReference>
<protein>
    <recommendedName>
        <fullName evidence="14">Krueppel-like factor 17</fullName>
    </recommendedName>
</protein>
<feature type="domain" description="C2H2-type" evidence="17">
    <location>
        <begin position="307"/>
        <end position="336"/>
    </location>
</feature>
<gene>
    <name evidence="19" type="primary">KLF17</name>
</gene>
<dbReference type="PANTHER" id="PTHR23235">
    <property type="entry name" value="KRUEPPEL-LIKE TRANSCRIPTION FACTOR"/>
    <property type="match status" value="1"/>
</dbReference>
<keyword evidence="5 15" id="KW-0863">Zinc-finger</keyword>
<evidence type="ECO:0000313" key="18">
    <source>
        <dbReference type="Proteomes" id="UP000504623"/>
    </source>
</evidence>
<dbReference type="PANTHER" id="PTHR23235:SF159">
    <property type="entry name" value="KRUEPPEL-LIKE FACTOR 17"/>
    <property type="match status" value="1"/>
</dbReference>
<keyword evidence="18" id="KW-1185">Reference proteome</keyword>
<keyword evidence="7" id="KW-0805">Transcription regulation</keyword>
<evidence type="ECO:0000256" key="13">
    <source>
        <dbReference type="ARBA" id="ARBA00059130"/>
    </source>
</evidence>
<evidence type="ECO:0000256" key="11">
    <source>
        <dbReference type="ARBA" id="ARBA00023242"/>
    </source>
</evidence>
<feature type="compositionally biased region" description="Basic and acidic residues" evidence="16">
    <location>
        <begin position="256"/>
        <end position="268"/>
    </location>
</feature>
<keyword evidence="6" id="KW-0862">Zinc</keyword>
<feature type="region of interest" description="Disordered" evidence="16">
    <location>
        <begin position="225"/>
        <end position="272"/>
    </location>
</feature>
<dbReference type="Gene3D" id="3.30.160.60">
    <property type="entry name" value="Classic Zinc Finger"/>
    <property type="match status" value="3"/>
</dbReference>
<evidence type="ECO:0000256" key="3">
    <source>
        <dbReference type="ARBA" id="ARBA00022723"/>
    </source>
</evidence>
<evidence type="ECO:0000256" key="5">
    <source>
        <dbReference type="ARBA" id="ARBA00022771"/>
    </source>
</evidence>
<keyword evidence="10" id="KW-0804">Transcription</keyword>
<evidence type="ECO:0000259" key="17">
    <source>
        <dbReference type="PROSITE" id="PS50157"/>
    </source>
</evidence>
<keyword evidence="4" id="KW-0677">Repeat</keyword>
<keyword evidence="2" id="KW-0678">Repressor</keyword>
<dbReference type="FunFam" id="3.30.160.60:FF:002051">
    <property type="entry name" value="Krueppel-like factor 17"/>
    <property type="match status" value="1"/>
</dbReference>
<dbReference type="CDD" id="cd21574">
    <property type="entry name" value="KLF17_N"/>
    <property type="match status" value="1"/>
</dbReference>
<keyword evidence="11" id="KW-0539">Nucleus</keyword>
<dbReference type="SMART" id="SM00355">
    <property type="entry name" value="ZnF_C2H2"/>
    <property type="match status" value="3"/>
</dbReference>
<dbReference type="PROSITE" id="PS00028">
    <property type="entry name" value="ZINC_FINGER_C2H2_1"/>
    <property type="match status" value="3"/>
</dbReference>
<evidence type="ECO:0000256" key="4">
    <source>
        <dbReference type="ARBA" id="ARBA00022737"/>
    </source>
</evidence>
<feature type="region of interest" description="Disordered" evidence="16">
    <location>
        <begin position="1"/>
        <end position="51"/>
    </location>
</feature>
<evidence type="ECO:0000256" key="2">
    <source>
        <dbReference type="ARBA" id="ARBA00022491"/>
    </source>
</evidence>
<reference evidence="19" key="1">
    <citation type="submission" date="2025-08" db="UniProtKB">
        <authorList>
            <consortium name="RefSeq"/>
        </authorList>
    </citation>
    <scope>IDENTIFICATION</scope>
    <source>
        <tissue evidence="19">Spleen</tissue>
    </source>
</reference>
<sequence length="385" mass="43176">MEQEAKKLSQWQKAMQDQPEVVTNQSMSLSPGSSGMYNSWNHGPPGIQHFPQSTERTRTPLVSTEGPRQNAGEARSQFNMSMPEHSVNYRPQEALMLSQMIYYQGVSFSQSESMASSGSQMMPSGEPNVPRVPLTFSGNPRMPFNRPPVSTPNANPMSNIRAPSIPYSGPPTIPSNTASLTNTMLLAPSISSTGTQTKYPSLTEMLPPGNPLSLGMCPSVSSPLLDLGSQGSLMNHPDTQEDPFLPEQPLPAPQRPEQDSRSQEEVPRGRPPVLRPYICHFENCGKTYTKRSHLVSHQRKHTGERPYSCNWEGCHWTFARSDELGRHMRIHTRYRPHKCVQCGRQFMRSDHLKQHQRTHIRLPESPEPQTNNEQMEMDGSPVPNL</sequence>
<comment type="subcellular location">
    <subcellularLocation>
        <location evidence="1">Nucleus</location>
    </subcellularLocation>
</comment>
<dbReference type="GO" id="GO:0000981">
    <property type="term" value="F:DNA-binding transcription factor activity, RNA polymerase II-specific"/>
    <property type="evidence" value="ECO:0007669"/>
    <property type="project" value="TreeGrafter"/>
</dbReference>
<feature type="domain" description="C2H2-type" evidence="17">
    <location>
        <begin position="337"/>
        <end position="359"/>
    </location>
</feature>
<keyword evidence="8" id="KW-0238">DNA-binding</keyword>
<dbReference type="InterPro" id="IPR013087">
    <property type="entry name" value="Znf_C2H2_type"/>
</dbReference>
<dbReference type="FunFam" id="3.30.160.60:FF:001977">
    <property type="entry name" value="Krueppel-like factor 17"/>
    <property type="match status" value="1"/>
</dbReference>
<dbReference type="SUPFAM" id="SSF57667">
    <property type="entry name" value="beta-beta-alpha zinc fingers"/>
    <property type="match status" value="2"/>
</dbReference>
<evidence type="ECO:0000256" key="1">
    <source>
        <dbReference type="ARBA" id="ARBA00004123"/>
    </source>
</evidence>
<evidence type="ECO:0000256" key="15">
    <source>
        <dbReference type="PROSITE-ProRule" id="PRU00042"/>
    </source>
</evidence>
<dbReference type="AlphaFoldDB" id="A0A9B0TAC5"/>
<proteinExistence type="inferred from homology"/>
<dbReference type="PROSITE" id="PS50157">
    <property type="entry name" value="ZINC_FINGER_C2H2_2"/>
    <property type="match status" value="3"/>
</dbReference>